<sequence length="259" mass="28969">MPLRVFRPLGAFRRNTASSHTGGRRESGDWSTSTATPAEHRPQNYDPHFCVAVFCWRSSVGGHVPMAPVASRRTNAQGPQEKRYVENWCVRRFLLSTHGLASLFSTRGVVRHFPVRGQSLTVVCGEYQMSRVCAWIFLLVFRLRVVLRGCASKFRSHGRRRVDFSCGVVRRCPCEAVRQSFDLTAGVASISPGKSGGVVLARPCVKVSISQQASRRFLPGSRAELSLRGRASKVRSSRRRCVDQRRCAAFFLPQNKLCV</sequence>
<proteinExistence type="predicted"/>
<name>A0AAV7QX96_PLEWA</name>
<organism evidence="2 3">
    <name type="scientific">Pleurodeles waltl</name>
    <name type="common">Iberian ribbed newt</name>
    <dbReference type="NCBI Taxonomy" id="8319"/>
    <lineage>
        <taxon>Eukaryota</taxon>
        <taxon>Metazoa</taxon>
        <taxon>Chordata</taxon>
        <taxon>Craniata</taxon>
        <taxon>Vertebrata</taxon>
        <taxon>Euteleostomi</taxon>
        <taxon>Amphibia</taxon>
        <taxon>Batrachia</taxon>
        <taxon>Caudata</taxon>
        <taxon>Salamandroidea</taxon>
        <taxon>Salamandridae</taxon>
        <taxon>Pleurodelinae</taxon>
        <taxon>Pleurodeles</taxon>
    </lineage>
</organism>
<evidence type="ECO:0000313" key="2">
    <source>
        <dbReference type="EMBL" id="KAJ1144097.1"/>
    </source>
</evidence>
<accession>A0AAV7QX96</accession>
<dbReference type="EMBL" id="JANPWB010000010">
    <property type="protein sequence ID" value="KAJ1144097.1"/>
    <property type="molecule type" value="Genomic_DNA"/>
</dbReference>
<keyword evidence="3" id="KW-1185">Reference proteome</keyword>
<dbReference type="Proteomes" id="UP001066276">
    <property type="component" value="Chromosome 6"/>
</dbReference>
<dbReference type="AlphaFoldDB" id="A0AAV7QX96"/>
<reference evidence="2" key="1">
    <citation type="journal article" date="2022" name="bioRxiv">
        <title>Sequencing and chromosome-scale assembly of the giantPleurodeles waltlgenome.</title>
        <authorList>
            <person name="Brown T."/>
            <person name="Elewa A."/>
            <person name="Iarovenko S."/>
            <person name="Subramanian E."/>
            <person name="Araus A.J."/>
            <person name="Petzold A."/>
            <person name="Susuki M."/>
            <person name="Suzuki K.-i.T."/>
            <person name="Hayashi T."/>
            <person name="Toyoda A."/>
            <person name="Oliveira C."/>
            <person name="Osipova E."/>
            <person name="Leigh N.D."/>
            <person name="Simon A."/>
            <person name="Yun M.H."/>
        </authorList>
    </citation>
    <scope>NUCLEOTIDE SEQUENCE</scope>
    <source>
        <strain evidence="2">20211129_DDA</strain>
        <tissue evidence="2">Liver</tissue>
    </source>
</reference>
<comment type="caution">
    <text evidence="2">The sequence shown here is derived from an EMBL/GenBank/DDBJ whole genome shotgun (WGS) entry which is preliminary data.</text>
</comment>
<feature type="region of interest" description="Disordered" evidence="1">
    <location>
        <begin position="1"/>
        <end position="39"/>
    </location>
</feature>
<evidence type="ECO:0000256" key="1">
    <source>
        <dbReference type="SAM" id="MobiDB-lite"/>
    </source>
</evidence>
<protein>
    <submittedName>
        <fullName evidence="2">Uncharacterized protein</fullName>
    </submittedName>
</protein>
<evidence type="ECO:0000313" key="3">
    <source>
        <dbReference type="Proteomes" id="UP001066276"/>
    </source>
</evidence>
<gene>
    <name evidence="2" type="ORF">NDU88_010399</name>
</gene>